<evidence type="ECO:0000256" key="7">
    <source>
        <dbReference type="ARBA" id="ARBA00022840"/>
    </source>
</evidence>
<dbReference type="InterPro" id="IPR043519">
    <property type="entry name" value="NT_sf"/>
</dbReference>
<keyword evidence="5" id="KW-0479">Metal-binding</keyword>
<keyword evidence="7" id="KW-0067">ATP-binding</keyword>
<reference evidence="11" key="1">
    <citation type="submission" date="2019-09" db="EMBL/GenBank/DDBJ databases">
        <title>Characterisation of the sponge microbiome using genome-centric metagenomics.</title>
        <authorList>
            <person name="Engelberts J.P."/>
            <person name="Robbins S.J."/>
            <person name="De Goeij J.M."/>
            <person name="Aranda M."/>
            <person name="Bell S.C."/>
            <person name="Webster N.S."/>
        </authorList>
    </citation>
    <scope>NUCLEOTIDE SEQUENCE</scope>
    <source>
        <strain evidence="11">SB0664_bin_27</strain>
    </source>
</reference>
<name>A0A6B0YTE0_9CHLR</name>
<evidence type="ECO:0000256" key="3">
    <source>
        <dbReference type="ARBA" id="ARBA00022679"/>
    </source>
</evidence>
<feature type="domain" description="Polymerase nucleotidyl transferase" evidence="10">
    <location>
        <begin position="5"/>
        <end position="75"/>
    </location>
</feature>
<dbReference type="Pfam" id="PF01909">
    <property type="entry name" value="NTP_transf_2"/>
    <property type="match status" value="1"/>
</dbReference>
<evidence type="ECO:0000313" key="11">
    <source>
        <dbReference type="EMBL" id="MXY93289.1"/>
    </source>
</evidence>
<evidence type="ECO:0000256" key="8">
    <source>
        <dbReference type="ARBA" id="ARBA00022842"/>
    </source>
</evidence>
<evidence type="ECO:0000256" key="2">
    <source>
        <dbReference type="ARBA" id="ARBA00022649"/>
    </source>
</evidence>
<dbReference type="SUPFAM" id="SSF81301">
    <property type="entry name" value="Nucleotidyltransferase"/>
    <property type="match status" value="1"/>
</dbReference>
<comment type="caution">
    <text evidence="11">The sequence shown here is derived from an EMBL/GenBank/DDBJ whole genome shotgun (WGS) entry which is preliminary data.</text>
</comment>
<dbReference type="GO" id="GO:0005524">
    <property type="term" value="F:ATP binding"/>
    <property type="evidence" value="ECO:0007669"/>
    <property type="project" value="UniProtKB-KW"/>
</dbReference>
<evidence type="ECO:0000256" key="1">
    <source>
        <dbReference type="ARBA" id="ARBA00001946"/>
    </source>
</evidence>
<evidence type="ECO:0000256" key="6">
    <source>
        <dbReference type="ARBA" id="ARBA00022741"/>
    </source>
</evidence>
<dbReference type="InterPro" id="IPR002934">
    <property type="entry name" value="Polymerase_NTP_transf_dom"/>
</dbReference>
<dbReference type="GO" id="GO:0046872">
    <property type="term" value="F:metal ion binding"/>
    <property type="evidence" value="ECO:0007669"/>
    <property type="project" value="UniProtKB-KW"/>
</dbReference>
<keyword evidence="4" id="KW-0548">Nucleotidyltransferase</keyword>
<keyword evidence="6" id="KW-0547">Nucleotide-binding</keyword>
<keyword evidence="2" id="KW-1277">Toxin-antitoxin system</keyword>
<accession>A0A6B0YTE0</accession>
<dbReference type="CDD" id="cd05403">
    <property type="entry name" value="NT_KNTase_like"/>
    <property type="match status" value="1"/>
</dbReference>
<dbReference type="Gene3D" id="3.30.460.10">
    <property type="entry name" value="Beta Polymerase, domain 2"/>
    <property type="match status" value="1"/>
</dbReference>
<keyword evidence="3 11" id="KW-0808">Transferase</keyword>
<keyword evidence="8" id="KW-0460">Magnesium</keyword>
<organism evidence="11">
    <name type="scientific">Caldilineaceae bacterium SB0664_bin_27</name>
    <dbReference type="NCBI Taxonomy" id="2605260"/>
    <lineage>
        <taxon>Bacteria</taxon>
        <taxon>Bacillati</taxon>
        <taxon>Chloroflexota</taxon>
        <taxon>Caldilineae</taxon>
        <taxon>Caldilineales</taxon>
        <taxon>Caldilineaceae</taxon>
    </lineage>
</organism>
<proteinExistence type="inferred from homology"/>
<dbReference type="AlphaFoldDB" id="A0A6B0YTE0"/>
<sequence>MRQFLRSHRSELKNRFHVEEIALFGSYARGEQTDASDLDILVTLSAPLGWEFVDLHDYLEELLETEVDVVTRGAVDGKPLLRHYIERDLIRV</sequence>
<comment type="cofactor">
    <cofactor evidence="1">
        <name>Mg(2+)</name>
        <dbReference type="ChEBI" id="CHEBI:18420"/>
    </cofactor>
</comment>
<dbReference type="InterPro" id="IPR052038">
    <property type="entry name" value="Type-VII_TA_antitoxin"/>
</dbReference>
<protein>
    <submittedName>
        <fullName evidence="11">Nucleotidyltransferase family protein</fullName>
    </submittedName>
</protein>
<evidence type="ECO:0000256" key="5">
    <source>
        <dbReference type="ARBA" id="ARBA00022723"/>
    </source>
</evidence>
<evidence type="ECO:0000256" key="9">
    <source>
        <dbReference type="ARBA" id="ARBA00038276"/>
    </source>
</evidence>
<comment type="similarity">
    <text evidence="9">Belongs to the MntA antitoxin family.</text>
</comment>
<evidence type="ECO:0000256" key="4">
    <source>
        <dbReference type="ARBA" id="ARBA00022695"/>
    </source>
</evidence>
<gene>
    <name evidence="11" type="ORF">F4Y42_07560</name>
</gene>
<evidence type="ECO:0000259" key="10">
    <source>
        <dbReference type="Pfam" id="PF01909"/>
    </source>
</evidence>
<dbReference type="GO" id="GO:0016779">
    <property type="term" value="F:nucleotidyltransferase activity"/>
    <property type="evidence" value="ECO:0007669"/>
    <property type="project" value="UniProtKB-KW"/>
</dbReference>
<dbReference type="EMBL" id="VXRG01000066">
    <property type="protein sequence ID" value="MXY93289.1"/>
    <property type="molecule type" value="Genomic_DNA"/>
</dbReference>
<dbReference type="PANTHER" id="PTHR33571">
    <property type="entry name" value="SSL8005 PROTEIN"/>
    <property type="match status" value="1"/>
</dbReference>
<dbReference type="PANTHER" id="PTHR33571:SF14">
    <property type="entry name" value="PROTEIN ADENYLYLTRANSFERASE MJ0435-RELATED"/>
    <property type="match status" value="1"/>
</dbReference>